<dbReference type="OrthoDB" id="9762947at2"/>
<feature type="transmembrane region" description="Helical" evidence="6">
    <location>
        <begin position="318"/>
        <end position="341"/>
    </location>
</feature>
<feature type="transmembrane region" description="Helical" evidence="6">
    <location>
        <begin position="396"/>
        <end position="417"/>
    </location>
</feature>
<dbReference type="PIRSF" id="PIRSF006060">
    <property type="entry name" value="AA_transporter"/>
    <property type="match status" value="1"/>
</dbReference>
<keyword evidence="5 6" id="KW-0472">Membrane</keyword>
<sequence>MSVGQDSTGVHAPPAAMKATAGVTYTTVDESYFEARRLKRHARVWSLWALGVGAVISGHYSGWNLGLTQGFGSMFFATIIIATMYLGLTFSLAEMSPALPHTGGAYSFARTSMGPWAGYITGIAENIEFVLTPAVIVFFISSYLSAIFGTAPEFQPVYWVLCYALFVGLNIVGVELSFKVTVTVTLMALAVLAFFYVSVLLSGQLDFSRWALNIGPDGAELPSGNGPFLPMGVGGILAALPFAVWLFLAIEQLPLAAEESHDPQRDMPKGIIAGILTLIVSAFLVVFLNTSIAPGAAGLAKSGEPLLDGFRTLFGSDIAKILAAIAVIGLIASFHTIIFAFGRQIYSLSRAGYFPSFLSVTHGNRKTPYVALIAGAVIGLLVMLVIWFSVGAEAGATVIGGTLLNMAVAGAMLAYFMQGMSYIVLKRKFPNLHRPYKSPFGVAGAVICMVIAAVTLYFQLTDPVFQKGVIGVAIYYAIMMAYFLIHGRHKLILSPEEEFALTKGETGYKTY</sequence>
<evidence type="ECO:0000256" key="6">
    <source>
        <dbReference type="SAM" id="Phobius"/>
    </source>
</evidence>
<dbReference type="Proteomes" id="UP000254925">
    <property type="component" value="Unassembled WGS sequence"/>
</dbReference>
<evidence type="ECO:0000313" key="8">
    <source>
        <dbReference type="Proteomes" id="UP000254925"/>
    </source>
</evidence>
<name>A0A370HIH3_9HYPH</name>
<evidence type="ECO:0000256" key="3">
    <source>
        <dbReference type="ARBA" id="ARBA00022692"/>
    </source>
</evidence>
<feature type="transmembrane region" description="Helical" evidence="6">
    <location>
        <begin position="227"/>
        <end position="250"/>
    </location>
</feature>
<dbReference type="GO" id="GO:0022857">
    <property type="term" value="F:transmembrane transporter activity"/>
    <property type="evidence" value="ECO:0007669"/>
    <property type="project" value="InterPro"/>
</dbReference>
<evidence type="ECO:0000256" key="2">
    <source>
        <dbReference type="ARBA" id="ARBA00022475"/>
    </source>
</evidence>
<evidence type="ECO:0000256" key="4">
    <source>
        <dbReference type="ARBA" id="ARBA00022989"/>
    </source>
</evidence>
<feature type="transmembrane region" description="Helical" evidence="6">
    <location>
        <begin position="129"/>
        <end position="151"/>
    </location>
</feature>
<protein>
    <submittedName>
        <fullName evidence="7">Ethanolamine:proton symporter (EAT family)</fullName>
    </submittedName>
</protein>
<comment type="caution">
    <text evidence="7">The sequence shown here is derived from an EMBL/GenBank/DDBJ whole genome shotgun (WGS) entry which is preliminary data.</text>
</comment>
<evidence type="ECO:0000256" key="5">
    <source>
        <dbReference type="ARBA" id="ARBA00023136"/>
    </source>
</evidence>
<feature type="transmembrane region" description="Helical" evidence="6">
    <location>
        <begin position="271"/>
        <end position="298"/>
    </location>
</feature>
<dbReference type="InterPro" id="IPR002293">
    <property type="entry name" value="AA/rel_permease1"/>
</dbReference>
<dbReference type="InterPro" id="IPR050367">
    <property type="entry name" value="APC_superfamily"/>
</dbReference>
<keyword evidence="3 6" id="KW-0812">Transmembrane</keyword>
<dbReference type="Pfam" id="PF13520">
    <property type="entry name" value="AA_permease_2"/>
    <property type="match status" value="1"/>
</dbReference>
<dbReference type="AlphaFoldDB" id="A0A370HIH3"/>
<dbReference type="GO" id="GO:0005886">
    <property type="term" value="C:plasma membrane"/>
    <property type="evidence" value="ECO:0007669"/>
    <property type="project" value="UniProtKB-SubCell"/>
</dbReference>
<feature type="transmembrane region" description="Helical" evidence="6">
    <location>
        <begin position="369"/>
        <end position="390"/>
    </location>
</feature>
<feature type="transmembrane region" description="Helical" evidence="6">
    <location>
        <begin position="44"/>
        <end position="62"/>
    </location>
</feature>
<feature type="transmembrane region" description="Helical" evidence="6">
    <location>
        <begin position="74"/>
        <end position="93"/>
    </location>
</feature>
<organism evidence="7 8">
    <name type="scientific">Microvirga subterranea</name>
    <dbReference type="NCBI Taxonomy" id="186651"/>
    <lineage>
        <taxon>Bacteria</taxon>
        <taxon>Pseudomonadati</taxon>
        <taxon>Pseudomonadota</taxon>
        <taxon>Alphaproteobacteria</taxon>
        <taxon>Hyphomicrobiales</taxon>
        <taxon>Methylobacteriaceae</taxon>
        <taxon>Microvirga</taxon>
    </lineage>
</organism>
<gene>
    <name evidence="7" type="ORF">DES45_10657</name>
</gene>
<reference evidence="7 8" key="1">
    <citation type="submission" date="2018-07" db="EMBL/GenBank/DDBJ databases">
        <title>Genomic Encyclopedia of Type Strains, Phase IV (KMG-IV): sequencing the most valuable type-strain genomes for metagenomic binning, comparative biology and taxonomic classification.</title>
        <authorList>
            <person name="Goeker M."/>
        </authorList>
    </citation>
    <scope>NUCLEOTIDE SEQUENCE [LARGE SCALE GENOMIC DNA]</scope>
    <source>
        <strain evidence="7 8">DSM 14364</strain>
    </source>
</reference>
<comment type="subcellular location">
    <subcellularLocation>
        <location evidence="1">Cell membrane</location>
        <topology evidence="1">Multi-pass membrane protein</topology>
    </subcellularLocation>
</comment>
<dbReference type="RefSeq" id="WP_114770987.1">
    <property type="nucleotide sequence ID" value="NZ_QQBB01000006.1"/>
</dbReference>
<keyword evidence="2" id="KW-1003">Cell membrane</keyword>
<dbReference type="PANTHER" id="PTHR42770:SF7">
    <property type="entry name" value="MEMBRANE PROTEIN"/>
    <property type="match status" value="1"/>
</dbReference>
<keyword evidence="4 6" id="KW-1133">Transmembrane helix</keyword>
<proteinExistence type="predicted"/>
<feature type="transmembrane region" description="Helical" evidence="6">
    <location>
        <begin position="464"/>
        <end position="485"/>
    </location>
</feature>
<evidence type="ECO:0000256" key="1">
    <source>
        <dbReference type="ARBA" id="ARBA00004651"/>
    </source>
</evidence>
<evidence type="ECO:0000313" key="7">
    <source>
        <dbReference type="EMBL" id="RDI57745.1"/>
    </source>
</evidence>
<feature type="transmembrane region" description="Helical" evidence="6">
    <location>
        <begin position="157"/>
        <end position="174"/>
    </location>
</feature>
<dbReference type="EMBL" id="QQBB01000006">
    <property type="protein sequence ID" value="RDI57745.1"/>
    <property type="molecule type" value="Genomic_DNA"/>
</dbReference>
<keyword evidence="8" id="KW-1185">Reference proteome</keyword>
<dbReference type="Gene3D" id="1.20.1740.10">
    <property type="entry name" value="Amino acid/polyamine transporter I"/>
    <property type="match status" value="1"/>
</dbReference>
<feature type="transmembrane region" description="Helical" evidence="6">
    <location>
        <begin position="438"/>
        <end position="458"/>
    </location>
</feature>
<feature type="transmembrane region" description="Helical" evidence="6">
    <location>
        <begin position="186"/>
        <end position="207"/>
    </location>
</feature>
<dbReference type="PANTHER" id="PTHR42770">
    <property type="entry name" value="AMINO ACID TRANSPORTER-RELATED"/>
    <property type="match status" value="1"/>
</dbReference>
<accession>A0A370HIH3</accession>